<dbReference type="Proteomes" id="UP000244338">
    <property type="component" value="Unassembled WGS sequence"/>
</dbReference>
<sequence>MKKRRVQAAFFMDEVLQFFSSYFQKALVSAFFMAYNKIK</sequence>
<evidence type="ECO:0000313" key="1">
    <source>
        <dbReference type="EMBL" id="PTQ56540.1"/>
    </source>
</evidence>
<dbReference type="EMBL" id="PEBX01000025">
    <property type="protein sequence ID" value="PTQ56540.1"/>
    <property type="molecule type" value="Genomic_DNA"/>
</dbReference>
<reference evidence="2" key="1">
    <citation type="journal article" date="2018" name="Sci. Rep.">
        <title>Lignite coal burning seam in the remote Altai Mountains harbors a hydrogen-driven thermophilic microbial community.</title>
        <authorList>
            <person name="Kadnikov V.V."/>
            <person name="Mardanov A.V."/>
            <person name="Ivasenko D.A."/>
            <person name="Antsiferov D.V."/>
            <person name="Beletsky A.V."/>
            <person name="Karnachuk O.V."/>
            <person name="Ravin N.V."/>
        </authorList>
    </citation>
    <scope>NUCLEOTIDE SEQUENCE [LARGE SCALE GENOMIC DNA]</scope>
</reference>
<dbReference type="AlphaFoldDB" id="A0A2R6Y1J5"/>
<evidence type="ECO:0000313" key="2">
    <source>
        <dbReference type="Proteomes" id="UP000244338"/>
    </source>
</evidence>
<proteinExistence type="predicted"/>
<gene>
    <name evidence="1" type="ORF">BSOLF_0092</name>
</gene>
<name>A0A2R6Y1J5_9BACL</name>
<comment type="caution">
    <text evidence="1">The sequence shown here is derived from an EMBL/GenBank/DDBJ whole genome shotgun (WGS) entry which is preliminary data.</text>
</comment>
<protein>
    <submittedName>
        <fullName evidence="1">Uncharacterized protein</fullName>
    </submittedName>
</protein>
<accession>A0A2R6Y1J5</accession>
<organism evidence="1 2">
    <name type="scientific">Candidatus Carbonibacillus altaicus</name>
    <dbReference type="NCBI Taxonomy" id="2163959"/>
    <lineage>
        <taxon>Bacteria</taxon>
        <taxon>Bacillati</taxon>
        <taxon>Bacillota</taxon>
        <taxon>Bacilli</taxon>
        <taxon>Bacillales</taxon>
        <taxon>Candidatus Carbonibacillus</taxon>
    </lineage>
</organism>